<dbReference type="CDD" id="cd20655">
    <property type="entry name" value="CYP93"/>
    <property type="match status" value="1"/>
</dbReference>
<dbReference type="SUPFAM" id="SSF48264">
    <property type="entry name" value="Cytochrome P450"/>
    <property type="match status" value="1"/>
</dbReference>
<gene>
    <name evidence="13" type="ORF">TCM_024848</name>
</gene>
<evidence type="ECO:0000256" key="7">
    <source>
        <dbReference type="ARBA" id="ARBA00023004"/>
    </source>
</evidence>
<evidence type="ECO:0000256" key="10">
    <source>
        <dbReference type="PIRSR" id="PIRSR602401-1"/>
    </source>
</evidence>
<reference evidence="13 14" key="1">
    <citation type="journal article" date="2013" name="Genome Biol.">
        <title>The genome sequence of the most widely cultivated cacao type and its use to identify candidate genes regulating pod color.</title>
        <authorList>
            <person name="Motamayor J.C."/>
            <person name="Mockaitis K."/>
            <person name="Schmutz J."/>
            <person name="Haiminen N."/>
            <person name="Iii D.L."/>
            <person name="Cornejo O."/>
            <person name="Findley S.D."/>
            <person name="Zheng P."/>
            <person name="Utro F."/>
            <person name="Royaert S."/>
            <person name="Saski C."/>
            <person name="Jenkins J."/>
            <person name="Podicheti R."/>
            <person name="Zhao M."/>
            <person name="Scheffler B.E."/>
            <person name="Stack J.C."/>
            <person name="Feltus F.A."/>
            <person name="Mustiga G.M."/>
            <person name="Amores F."/>
            <person name="Phillips W."/>
            <person name="Marelli J.P."/>
            <person name="May G.D."/>
            <person name="Shapiro H."/>
            <person name="Ma J."/>
            <person name="Bustamante C.D."/>
            <person name="Schnell R.J."/>
            <person name="Main D."/>
            <person name="Gilbert D."/>
            <person name="Parida L."/>
            <person name="Kuhn D.N."/>
        </authorList>
    </citation>
    <scope>NUCLEOTIDE SEQUENCE [LARGE SCALE GENOMIC DNA]</scope>
    <source>
        <strain evidence="14">cv. Matina 1-6</strain>
    </source>
</reference>
<dbReference type="GO" id="GO:0020037">
    <property type="term" value="F:heme binding"/>
    <property type="evidence" value="ECO:0007669"/>
    <property type="project" value="InterPro"/>
</dbReference>
<sequence>MSDLGDHAILVTVCLATIVLFLAIFAKTRAKGRRPPSPPALPIIGHLHLLRPIPHQGLHKISTRYGPIVSFYLGSKHCVLVSTPDIAEEFLKTNEASYLDRPKMANFDYLTYGTSDFSTAPYGPRWKLMKKLCMSELLGPRTLEKLLPIRREEIRSFLKMTKKKAEKGEPIDVVAELMTLTNNTISRMMVSYRCSGDENKADEIRKMMREMNGLGTKFNLADVIWFCKNLDLQGFRKRLVEVRDRYDTMMERIIKEHEEERRKRKEMGNESDTVKDLLDILLDIYEDESAEVRLTRENIKAFILNLFGAGTDTSSTTMGWGLAELINNPNVMEKARQEIDSVVGKKRILEESDVANLPYLQAVVKETLRLHPSGPFIVRESTKACVIAGYEIPADTRLYVNVWSLGRNTKQWKNHLEFRPERFLNSEEWQGKSQWLDVMGQDFNLLPFGSGRRSCPGASLALSIVSTVLGCMIQCFEWKLGNGGNGRADMEETDGMTLLRANDLLCFPVARLSPFPSVEE</sequence>
<dbReference type="GO" id="GO:0005506">
    <property type="term" value="F:iron ion binding"/>
    <property type="evidence" value="ECO:0007669"/>
    <property type="project" value="InterPro"/>
</dbReference>
<keyword evidence="6 11" id="KW-0560">Oxidoreductase</keyword>
<evidence type="ECO:0000256" key="12">
    <source>
        <dbReference type="SAM" id="Phobius"/>
    </source>
</evidence>
<dbReference type="eggNOG" id="KOG0156">
    <property type="taxonomic scope" value="Eukaryota"/>
</dbReference>
<comment type="similarity">
    <text evidence="3 11">Belongs to the cytochrome P450 family.</text>
</comment>
<comment type="subcellular location">
    <subcellularLocation>
        <location evidence="2">Membrane</location>
    </subcellularLocation>
</comment>
<dbReference type="InterPro" id="IPR017972">
    <property type="entry name" value="Cyt_P450_CS"/>
</dbReference>
<dbReference type="FunFam" id="1.10.630.10:FF:000019">
    <property type="entry name" value="Cytochrome P450 family protein"/>
    <property type="match status" value="1"/>
</dbReference>
<dbReference type="PRINTS" id="PR00385">
    <property type="entry name" value="P450"/>
</dbReference>
<dbReference type="AlphaFoldDB" id="A0A061EWG2"/>
<dbReference type="Gramene" id="EOY09430">
    <property type="protein sequence ID" value="EOY09430"/>
    <property type="gene ID" value="TCM_024848"/>
</dbReference>
<keyword evidence="7 10" id="KW-0408">Iron</keyword>
<evidence type="ECO:0000256" key="3">
    <source>
        <dbReference type="ARBA" id="ARBA00010617"/>
    </source>
</evidence>
<dbReference type="Gene3D" id="1.10.630.10">
    <property type="entry name" value="Cytochrome P450"/>
    <property type="match status" value="1"/>
</dbReference>
<dbReference type="InterPro" id="IPR036396">
    <property type="entry name" value="Cyt_P450_sf"/>
</dbReference>
<evidence type="ECO:0000256" key="1">
    <source>
        <dbReference type="ARBA" id="ARBA00001971"/>
    </source>
</evidence>
<evidence type="ECO:0000256" key="9">
    <source>
        <dbReference type="ARBA" id="ARBA00023136"/>
    </source>
</evidence>
<evidence type="ECO:0000256" key="11">
    <source>
        <dbReference type="RuleBase" id="RU000461"/>
    </source>
</evidence>
<dbReference type="PROSITE" id="PS00086">
    <property type="entry name" value="CYTOCHROME_P450"/>
    <property type="match status" value="1"/>
</dbReference>
<keyword evidence="5 10" id="KW-0479">Metal-binding</keyword>
<dbReference type="OMA" id="HRYDTMM"/>
<dbReference type="InterPro" id="IPR001128">
    <property type="entry name" value="Cyt_P450"/>
</dbReference>
<dbReference type="FunCoup" id="A0A061EWG2">
    <property type="interactions" value="192"/>
</dbReference>
<evidence type="ECO:0000313" key="14">
    <source>
        <dbReference type="Proteomes" id="UP000026915"/>
    </source>
</evidence>
<dbReference type="HOGENOM" id="CLU_001570_4_0_1"/>
<proteinExistence type="inferred from homology"/>
<dbReference type="Proteomes" id="UP000026915">
    <property type="component" value="Chromosome 5"/>
</dbReference>
<name>A0A061EWG2_THECC</name>
<dbReference type="STRING" id="3641.A0A061EWG2"/>
<comment type="cofactor">
    <cofactor evidence="1 10">
        <name>heme</name>
        <dbReference type="ChEBI" id="CHEBI:30413"/>
    </cofactor>
</comment>
<evidence type="ECO:0000313" key="13">
    <source>
        <dbReference type="EMBL" id="EOY09430.1"/>
    </source>
</evidence>
<dbReference type="EMBL" id="CM001883">
    <property type="protein sequence ID" value="EOY09430.1"/>
    <property type="molecule type" value="Genomic_DNA"/>
</dbReference>
<dbReference type="GO" id="GO:0016709">
    <property type="term" value="F:oxidoreductase activity, acting on paired donors, with incorporation or reduction of molecular oxygen, NAD(P)H as one donor, and incorporation of one atom of oxygen"/>
    <property type="evidence" value="ECO:0000318"/>
    <property type="project" value="GO_Central"/>
</dbReference>
<keyword evidence="14" id="KW-1185">Reference proteome</keyword>
<dbReference type="InterPro" id="IPR002401">
    <property type="entry name" value="Cyt_P450_E_grp-I"/>
</dbReference>
<feature type="transmembrane region" description="Helical" evidence="12">
    <location>
        <begin position="6"/>
        <end position="26"/>
    </location>
</feature>
<evidence type="ECO:0000256" key="2">
    <source>
        <dbReference type="ARBA" id="ARBA00004370"/>
    </source>
</evidence>
<keyword evidence="8 11" id="KW-0503">Monooxygenase</keyword>
<organism evidence="13 14">
    <name type="scientific">Theobroma cacao</name>
    <name type="common">Cacao</name>
    <name type="synonym">Cocoa</name>
    <dbReference type="NCBI Taxonomy" id="3641"/>
    <lineage>
        <taxon>Eukaryota</taxon>
        <taxon>Viridiplantae</taxon>
        <taxon>Streptophyta</taxon>
        <taxon>Embryophyta</taxon>
        <taxon>Tracheophyta</taxon>
        <taxon>Spermatophyta</taxon>
        <taxon>Magnoliopsida</taxon>
        <taxon>eudicotyledons</taxon>
        <taxon>Gunneridae</taxon>
        <taxon>Pentapetalae</taxon>
        <taxon>rosids</taxon>
        <taxon>malvids</taxon>
        <taxon>Malvales</taxon>
        <taxon>Malvaceae</taxon>
        <taxon>Byttnerioideae</taxon>
        <taxon>Theobroma</taxon>
    </lineage>
</organism>
<evidence type="ECO:0000256" key="5">
    <source>
        <dbReference type="ARBA" id="ARBA00022723"/>
    </source>
</evidence>
<dbReference type="InParanoid" id="A0A061EWG2"/>
<dbReference type="Pfam" id="PF00067">
    <property type="entry name" value="p450"/>
    <property type="match status" value="1"/>
</dbReference>
<accession>A0A061EWG2</accession>
<protein>
    <submittedName>
        <fullName evidence="13">Cytochrome P450, family 93, subfamily D, polypeptide 1, putative</fullName>
    </submittedName>
</protein>
<keyword evidence="9 12" id="KW-0472">Membrane</keyword>
<dbReference type="GO" id="GO:0016020">
    <property type="term" value="C:membrane"/>
    <property type="evidence" value="ECO:0000318"/>
    <property type="project" value="GO_Central"/>
</dbReference>
<feature type="binding site" description="axial binding residue" evidence="10">
    <location>
        <position position="455"/>
    </location>
    <ligand>
        <name>heme</name>
        <dbReference type="ChEBI" id="CHEBI:30413"/>
    </ligand>
    <ligandPart>
        <name>Fe</name>
        <dbReference type="ChEBI" id="CHEBI:18248"/>
    </ligandPart>
</feature>
<evidence type="ECO:0000256" key="4">
    <source>
        <dbReference type="ARBA" id="ARBA00022617"/>
    </source>
</evidence>
<evidence type="ECO:0000256" key="6">
    <source>
        <dbReference type="ARBA" id="ARBA00023002"/>
    </source>
</evidence>
<keyword evidence="12" id="KW-1133">Transmembrane helix</keyword>
<dbReference type="PANTHER" id="PTHR47943">
    <property type="entry name" value="CYTOCHROME P450 93A3-LIKE"/>
    <property type="match status" value="1"/>
</dbReference>
<evidence type="ECO:0000256" key="8">
    <source>
        <dbReference type="ARBA" id="ARBA00023033"/>
    </source>
</evidence>
<keyword evidence="4 10" id="KW-0349">Heme</keyword>
<dbReference type="PRINTS" id="PR00463">
    <property type="entry name" value="EP450I"/>
</dbReference>
<keyword evidence="12" id="KW-0812">Transmembrane</keyword>
<dbReference type="PANTHER" id="PTHR47943:SF8">
    <property type="entry name" value="CYTOCHROME P450"/>
    <property type="match status" value="1"/>
</dbReference>